<sequence length="576" mass="61521">MTDGPGKKRPPSPFESHLRMRNKEEAEAQALAASSANATSSTSKEQSKSTFSSDLLASVVVFLVALPLCMGISIASGLTPAHGIVTGIIGGIVVGFLGGSPMQVSGPAAGLAVVVLELIKEHGTERLGVIICLAGIVQIIAGCLKAAPWFRAVPPAVINGMLSGIGVLIFAAQFHVMVDDSPKGSGINNLLSIPSAIWKGLNVPGTGAAETTHHLAAAVGLVTVIILILWQKFASGRLKVLPGSLVAVLLATGFSTFLALPVRYVAIPDNLFASLTVTTIGDFQRFFSTEVLLDAVAIAFIATAETLLTCAALDKLHNGPRTNYDRELVGQGIGNSLCGLVGCLPLTGVMVRSGVNLAAGAKTRLSCILHGFWILLFVVVFPHVLEHIPTSSLAALLVFTGYKMVNFKVIKDMRKYGRSEALIYLATVILIVCEDLLTGVIAGVVLSVCKLLYMFSHLEIKLRYDPKRNRTHVSLSGAATFLSLPKLADTVDRVKGDSELHIHLEDLEYIDHACLDLLMNWDKQHRAAGGTLVMDWGALGTVFRERRKGTRGENREFRAVTESEEDEEVSAEQESR</sequence>
<feature type="domain" description="SLC26A/SulP transporter" evidence="7">
    <location>
        <begin position="51"/>
        <end position="427"/>
    </location>
</feature>
<feature type="transmembrane region" description="Helical" evidence="6">
    <location>
        <begin position="391"/>
        <end position="410"/>
    </location>
</feature>
<reference evidence="9" key="1">
    <citation type="submission" date="2021-02" db="EMBL/GenBank/DDBJ databases">
        <title>Genome-Resolved Metagenomics of a Microbial Community Performing Photosynthetic Biological Nutrient Removal.</title>
        <authorList>
            <person name="Mcdaniel E.A."/>
        </authorList>
    </citation>
    <scope>NUCLEOTIDE SEQUENCE</scope>
    <source>
        <strain evidence="9">UWPOB_OBS1</strain>
    </source>
</reference>
<dbReference type="GO" id="GO:0055085">
    <property type="term" value="P:transmembrane transport"/>
    <property type="evidence" value="ECO:0007669"/>
    <property type="project" value="InterPro"/>
</dbReference>
<feature type="transmembrane region" description="Helical" evidence="6">
    <location>
        <begin position="367"/>
        <end position="385"/>
    </location>
</feature>
<feature type="transmembrane region" description="Helical" evidence="6">
    <location>
        <begin position="156"/>
        <end position="178"/>
    </location>
</feature>
<keyword evidence="2 6" id="KW-0812">Transmembrane</keyword>
<dbReference type="Pfam" id="PF00916">
    <property type="entry name" value="Sulfate_transp"/>
    <property type="match status" value="1"/>
</dbReference>
<gene>
    <name evidence="9" type="ORF">J0M35_19585</name>
</gene>
<feature type="transmembrane region" description="Helical" evidence="6">
    <location>
        <begin position="245"/>
        <end position="266"/>
    </location>
</feature>
<proteinExistence type="predicted"/>
<dbReference type="GO" id="GO:0016020">
    <property type="term" value="C:membrane"/>
    <property type="evidence" value="ECO:0007669"/>
    <property type="project" value="UniProtKB-SubCell"/>
</dbReference>
<dbReference type="SUPFAM" id="SSF52091">
    <property type="entry name" value="SpoIIaa-like"/>
    <property type="match status" value="1"/>
</dbReference>
<dbReference type="Pfam" id="PF13466">
    <property type="entry name" value="STAS_2"/>
    <property type="match status" value="1"/>
</dbReference>
<feature type="region of interest" description="Disordered" evidence="5">
    <location>
        <begin position="25"/>
        <end position="45"/>
    </location>
</feature>
<keyword evidence="3 6" id="KW-1133">Transmembrane helix</keyword>
<evidence type="ECO:0000256" key="2">
    <source>
        <dbReference type="ARBA" id="ARBA00022692"/>
    </source>
</evidence>
<feature type="domain" description="MlaB-like STAS" evidence="8">
    <location>
        <begin position="473"/>
        <end position="534"/>
    </location>
</feature>
<dbReference type="Proteomes" id="UP000664277">
    <property type="component" value="Unassembled WGS sequence"/>
</dbReference>
<dbReference type="InterPro" id="IPR036513">
    <property type="entry name" value="STAS_dom_sf"/>
</dbReference>
<dbReference type="Gene3D" id="3.30.750.24">
    <property type="entry name" value="STAS domain"/>
    <property type="match status" value="1"/>
</dbReference>
<feature type="compositionally biased region" description="Basic and acidic residues" evidence="5">
    <location>
        <begin position="550"/>
        <end position="561"/>
    </location>
</feature>
<feature type="region of interest" description="Disordered" evidence="5">
    <location>
        <begin position="548"/>
        <end position="576"/>
    </location>
</feature>
<dbReference type="InterPro" id="IPR001902">
    <property type="entry name" value="SLC26A/SulP_fam"/>
</dbReference>
<feature type="transmembrane region" description="Helical" evidence="6">
    <location>
        <begin position="291"/>
        <end position="313"/>
    </location>
</feature>
<feature type="transmembrane region" description="Helical" evidence="6">
    <location>
        <begin position="215"/>
        <end position="233"/>
    </location>
</feature>
<dbReference type="AlphaFoldDB" id="A0A8J7PP89"/>
<feature type="transmembrane region" description="Helical" evidence="6">
    <location>
        <begin position="84"/>
        <end position="115"/>
    </location>
</feature>
<dbReference type="EMBL" id="JAFLCK010000044">
    <property type="protein sequence ID" value="MBN8662580.1"/>
    <property type="molecule type" value="Genomic_DNA"/>
</dbReference>
<evidence type="ECO:0000256" key="5">
    <source>
        <dbReference type="SAM" id="MobiDB-lite"/>
    </source>
</evidence>
<dbReference type="InterPro" id="IPR011547">
    <property type="entry name" value="SLC26A/SulP_dom"/>
</dbReference>
<comment type="caution">
    <text evidence="9">The sequence shown here is derived from an EMBL/GenBank/DDBJ whole genome shotgun (WGS) entry which is preliminary data.</text>
</comment>
<organism evidence="9 10">
    <name type="scientific">Candidatus Obscuribacter phosphatis</name>
    <dbReference type="NCBI Taxonomy" id="1906157"/>
    <lineage>
        <taxon>Bacteria</taxon>
        <taxon>Bacillati</taxon>
        <taxon>Candidatus Melainabacteria</taxon>
        <taxon>Candidatus Obscuribacterales</taxon>
        <taxon>Candidatus Obscuribacteraceae</taxon>
        <taxon>Candidatus Obscuribacter</taxon>
    </lineage>
</organism>
<evidence type="ECO:0000313" key="10">
    <source>
        <dbReference type="Proteomes" id="UP000664277"/>
    </source>
</evidence>
<evidence type="ECO:0000256" key="6">
    <source>
        <dbReference type="SAM" id="Phobius"/>
    </source>
</evidence>
<evidence type="ECO:0000259" key="8">
    <source>
        <dbReference type="Pfam" id="PF13466"/>
    </source>
</evidence>
<comment type="subcellular location">
    <subcellularLocation>
        <location evidence="1">Membrane</location>
        <topology evidence="1">Multi-pass membrane protein</topology>
    </subcellularLocation>
</comment>
<name>A0A8J7PP89_9BACT</name>
<evidence type="ECO:0000256" key="3">
    <source>
        <dbReference type="ARBA" id="ARBA00022989"/>
    </source>
</evidence>
<dbReference type="InterPro" id="IPR058548">
    <property type="entry name" value="MlaB-like_STAS"/>
</dbReference>
<feature type="transmembrane region" description="Helical" evidence="6">
    <location>
        <begin position="127"/>
        <end position="150"/>
    </location>
</feature>
<dbReference type="PANTHER" id="PTHR11814">
    <property type="entry name" value="SULFATE TRANSPORTER"/>
    <property type="match status" value="1"/>
</dbReference>
<feature type="transmembrane region" description="Helical" evidence="6">
    <location>
        <begin position="55"/>
        <end position="78"/>
    </location>
</feature>
<keyword evidence="4 6" id="KW-0472">Membrane</keyword>
<feature type="compositionally biased region" description="Acidic residues" evidence="5">
    <location>
        <begin position="562"/>
        <end position="576"/>
    </location>
</feature>
<evidence type="ECO:0000256" key="4">
    <source>
        <dbReference type="ARBA" id="ARBA00023136"/>
    </source>
</evidence>
<evidence type="ECO:0000313" key="9">
    <source>
        <dbReference type="EMBL" id="MBN8662580.1"/>
    </source>
</evidence>
<accession>A0A8J7PP89</accession>
<feature type="transmembrane region" description="Helical" evidence="6">
    <location>
        <begin position="422"/>
        <end position="446"/>
    </location>
</feature>
<evidence type="ECO:0000259" key="7">
    <source>
        <dbReference type="Pfam" id="PF00916"/>
    </source>
</evidence>
<feature type="compositionally biased region" description="Low complexity" evidence="5">
    <location>
        <begin position="28"/>
        <end position="45"/>
    </location>
</feature>
<protein>
    <submittedName>
        <fullName evidence="9">SulP family inorganic anion transporter</fullName>
    </submittedName>
</protein>
<evidence type="ECO:0000256" key="1">
    <source>
        <dbReference type="ARBA" id="ARBA00004141"/>
    </source>
</evidence>